<gene>
    <name evidence="2" type="ORF">LWI28_003771</name>
</gene>
<keyword evidence="3" id="KW-1185">Reference proteome</keyword>
<evidence type="ECO:0000313" key="3">
    <source>
        <dbReference type="Proteomes" id="UP001064489"/>
    </source>
</evidence>
<evidence type="ECO:0000256" key="1">
    <source>
        <dbReference type="SAM" id="MobiDB-lite"/>
    </source>
</evidence>
<dbReference type="AlphaFoldDB" id="A0AAD5JIJ0"/>
<feature type="compositionally biased region" description="Low complexity" evidence="1">
    <location>
        <begin position="224"/>
        <end position="236"/>
    </location>
</feature>
<dbReference type="EMBL" id="JAJSOW010000003">
    <property type="protein sequence ID" value="KAI9194182.1"/>
    <property type="molecule type" value="Genomic_DNA"/>
</dbReference>
<protein>
    <submittedName>
        <fullName evidence="2">Uncharacterized protein</fullName>
    </submittedName>
</protein>
<comment type="caution">
    <text evidence="2">The sequence shown here is derived from an EMBL/GenBank/DDBJ whole genome shotgun (WGS) entry which is preliminary data.</text>
</comment>
<dbReference type="Proteomes" id="UP001064489">
    <property type="component" value="Chromosome 1"/>
</dbReference>
<reference evidence="2" key="1">
    <citation type="journal article" date="2022" name="Plant J.">
        <title>Strategies of tolerance reflected in two North American maple genomes.</title>
        <authorList>
            <person name="McEvoy S.L."/>
            <person name="Sezen U.U."/>
            <person name="Trouern-Trend A."/>
            <person name="McMahon S.M."/>
            <person name="Schaberg P.G."/>
            <person name="Yang J."/>
            <person name="Wegrzyn J.L."/>
            <person name="Swenson N.G."/>
        </authorList>
    </citation>
    <scope>NUCLEOTIDE SEQUENCE</scope>
    <source>
        <strain evidence="2">91603</strain>
    </source>
</reference>
<sequence length="236" mass="26479">MGSGHPSGILPEVNVSVLVGDTVMGQTNDANVKQTSVIPPRTVPAMAVPTVQVVEELTQAFIAMERQSWEISRLKKRLTERDQMLESALTEKLQLQQGFEMSKEWSPKDVCRGWDGKMRKYKVQSLEVIKNQRMRWQVNCKSIEKEPHVMHLELPSKSSLITFHANEKADILGEKVDVGPLPDSYYFFFMVDDPDDISWLDFKDLTKGYRYDPSSGTSVGLPTGSKPRGSSGSSKA</sequence>
<evidence type="ECO:0000313" key="2">
    <source>
        <dbReference type="EMBL" id="KAI9194182.1"/>
    </source>
</evidence>
<accession>A0AAD5JIJ0</accession>
<organism evidence="2 3">
    <name type="scientific">Acer negundo</name>
    <name type="common">Box elder</name>
    <dbReference type="NCBI Taxonomy" id="4023"/>
    <lineage>
        <taxon>Eukaryota</taxon>
        <taxon>Viridiplantae</taxon>
        <taxon>Streptophyta</taxon>
        <taxon>Embryophyta</taxon>
        <taxon>Tracheophyta</taxon>
        <taxon>Spermatophyta</taxon>
        <taxon>Magnoliopsida</taxon>
        <taxon>eudicotyledons</taxon>
        <taxon>Gunneridae</taxon>
        <taxon>Pentapetalae</taxon>
        <taxon>rosids</taxon>
        <taxon>malvids</taxon>
        <taxon>Sapindales</taxon>
        <taxon>Sapindaceae</taxon>
        <taxon>Hippocastanoideae</taxon>
        <taxon>Acereae</taxon>
        <taxon>Acer</taxon>
    </lineage>
</organism>
<proteinExistence type="predicted"/>
<reference evidence="2" key="2">
    <citation type="submission" date="2023-02" db="EMBL/GenBank/DDBJ databases">
        <authorList>
            <person name="Swenson N.G."/>
            <person name="Wegrzyn J.L."/>
            <person name="Mcevoy S.L."/>
        </authorList>
    </citation>
    <scope>NUCLEOTIDE SEQUENCE</scope>
    <source>
        <strain evidence="2">91603</strain>
        <tissue evidence="2">Leaf</tissue>
    </source>
</reference>
<feature type="region of interest" description="Disordered" evidence="1">
    <location>
        <begin position="212"/>
        <end position="236"/>
    </location>
</feature>
<name>A0AAD5JIJ0_ACENE</name>